<comment type="subcellular location">
    <subcellularLocation>
        <location evidence="7">Cell membrane</location>
        <topology evidence="7">Peripheral membrane protein</topology>
    </subcellularLocation>
    <subcellularLocation>
        <location evidence="1">Membrane</location>
    </subcellularLocation>
</comment>
<evidence type="ECO:0000256" key="1">
    <source>
        <dbReference type="ARBA" id="ARBA00004370"/>
    </source>
</evidence>
<keyword evidence="3 7" id="KW-0375">Hydrogen ion transport</keyword>
<comment type="caution">
    <text evidence="8">The sequence shown here is derived from an EMBL/GenBank/DDBJ whole genome shotgun (WGS) entry which is preliminary data.</text>
</comment>
<gene>
    <name evidence="7 8" type="primary">atpH</name>
    <name evidence="8" type="ORF">IRJ18_13845</name>
</gene>
<name>A0ABR9XKB9_9SPHI</name>
<accession>A0ABR9XKB9</accession>
<dbReference type="PANTHER" id="PTHR11910">
    <property type="entry name" value="ATP SYNTHASE DELTA CHAIN"/>
    <property type="match status" value="1"/>
</dbReference>
<keyword evidence="2 7" id="KW-0813">Transport</keyword>
<evidence type="ECO:0000256" key="2">
    <source>
        <dbReference type="ARBA" id="ARBA00022448"/>
    </source>
</evidence>
<evidence type="ECO:0000313" key="9">
    <source>
        <dbReference type="Proteomes" id="UP000632774"/>
    </source>
</evidence>
<evidence type="ECO:0000313" key="8">
    <source>
        <dbReference type="EMBL" id="MBE9667450.1"/>
    </source>
</evidence>
<dbReference type="RefSeq" id="WP_194106914.1">
    <property type="nucleotide sequence ID" value="NZ_JADFFM010000002.1"/>
</dbReference>
<organism evidence="8 9">
    <name type="scientific">Mucilaginibacter boryungensis</name>
    <dbReference type="NCBI Taxonomy" id="768480"/>
    <lineage>
        <taxon>Bacteria</taxon>
        <taxon>Pseudomonadati</taxon>
        <taxon>Bacteroidota</taxon>
        <taxon>Sphingobacteriia</taxon>
        <taxon>Sphingobacteriales</taxon>
        <taxon>Sphingobacteriaceae</taxon>
        <taxon>Mucilaginibacter</taxon>
    </lineage>
</organism>
<dbReference type="NCBIfam" id="TIGR01145">
    <property type="entry name" value="ATP_synt_delta"/>
    <property type="match status" value="1"/>
</dbReference>
<evidence type="ECO:0000256" key="6">
    <source>
        <dbReference type="ARBA" id="ARBA00023310"/>
    </source>
</evidence>
<dbReference type="Gene3D" id="1.10.520.20">
    <property type="entry name" value="N-terminal domain of the delta subunit of the F1F0-ATP synthase"/>
    <property type="match status" value="1"/>
</dbReference>
<evidence type="ECO:0000256" key="4">
    <source>
        <dbReference type="ARBA" id="ARBA00023065"/>
    </source>
</evidence>
<keyword evidence="5 7" id="KW-0472">Membrane</keyword>
<evidence type="ECO:0000256" key="3">
    <source>
        <dbReference type="ARBA" id="ARBA00022781"/>
    </source>
</evidence>
<dbReference type="PRINTS" id="PR00125">
    <property type="entry name" value="ATPASEDELTA"/>
</dbReference>
<comment type="function">
    <text evidence="7">F(1)F(0) ATP synthase produces ATP from ADP in the presence of a proton or sodium gradient. F-type ATPases consist of two structural domains, F(1) containing the extramembraneous catalytic core and F(0) containing the membrane proton channel, linked together by a central stalk and a peripheral stalk. During catalysis, ATP synthesis in the catalytic domain of F(1) is coupled via a rotary mechanism of the central stalk subunits to proton translocation.</text>
</comment>
<comment type="similarity">
    <text evidence="7">Belongs to the ATPase delta chain family.</text>
</comment>
<dbReference type="InterPro" id="IPR000711">
    <property type="entry name" value="ATPase_OSCP/dsu"/>
</dbReference>
<proteinExistence type="inferred from homology"/>
<comment type="function">
    <text evidence="7">This protein is part of the stalk that links CF(0) to CF(1). It either transmits conformational changes from CF(0) to CF(1) or is implicated in proton conduction.</text>
</comment>
<evidence type="ECO:0000256" key="5">
    <source>
        <dbReference type="ARBA" id="ARBA00023136"/>
    </source>
</evidence>
<dbReference type="SUPFAM" id="SSF47928">
    <property type="entry name" value="N-terminal domain of the delta subunit of the F1F0-ATP synthase"/>
    <property type="match status" value="1"/>
</dbReference>
<dbReference type="Proteomes" id="UP000632774">
    <property type="component" value="Unassembled WGS sequence"/>
</dbReference>
<dbReference type="EMBL" id="JADFFM010000002">
    <property type="protein sequence ID" value="MBE9667450.1"/>
    <property type="molecule type" value="Genomic_DNA"/>
</dbReference>
<sequence length="184" mass="20205">MSELTVATRYAKSLIDLAQEQNALDAVREDMAFFVKTLKASSELQAVLRNPIIAHTKKKSILHAIFGEKVSKVTVSFFDIMVNKSRAEILFPTALEFVNQYNVIKNIINASVVSATPLSAENLEKLTAEVKEVTGGNVILHTKVDPELIGGFVLTIGDRQIDTSVSTSLKTIKKDFAQKVITRG</sequence>
<reference evidence="8 9" key="1">
    <citation type="submission" date="2020-10" db="EMBL/GenBank/DDBJ databases">
        <title>Mucilaginibacter mali sp. nov., isolated from rhizosphere soil of apple orchard.</title>
        <authorList>
            <person name="Lee J.-S."/>
            <person name="Kim H.S."/>
            <person name="Kim J.-S."/>
        </authorList>
    </citation>
    <scope>NUCLEOTIDE SEQUENCE [LARGE SCALE GENOMIC DNA]</scope>
    <source>
        <strain evidence="8 9">KCTC 23157</strain>
    </source>
</reference>
<dbReference type="HAMAP" id="MF_01416">
    <property type="entry name" value="ATP_synth_delta_bact"/>
    <property type="match status" value="1"/>
</dbReference>
<evidence type="ECO:0000256" key="7">
    <source>
        <dbReference type="HAMAP-Rule" id="MF_01416"/>
    </source>
</evidence>
<protein>
    <recommendedName>
        <fullName evidence="7">ATP synthase subunit delta</fullName>
    </recommendedName>
    <alternativeName>
        <fullName evidence="7">ATP synthase F(1) sector subunit delta</fullName>
    </alternativeName>
    <alternativeName>
        <fullName evidence="7">F-type ATPase subunit delta</fullName>
        <shortName evidence="7">F-ATPase subunit delta</shortName>
    </alternativeName>
</protein>
<keyword evidence="7" id="KW-1003">Cell membrane</keyword>
<keyword evidence="4 7" id="KW-0406">Ion transport</keyword>
<keyword evidence="9" id="KW-1185">Reference proteome</keyword>
<dbReference type="Pfam" id="PF00213">
    <property type="entry name" value="OSCP"/>
    <property type="match status" value="1"/>
</dbReference>
<dbReference type="InterPro" id="IPR026015">
    <property type="entry name" value="ATP_synth_OSCP/delta_N_sf"/>
</dbReference>
<keyword evidence="7" id="KW-0139">CF(1)</keyword>
<keyword evidence="6 7" id="KW-0066">ATP synthesis</keyword>